<evidence type="ECO:0000313" key="2">
    <source>
        <dbReference type="EMBL" id="KAJ8318564.1"/>
    </source>
</evidence>
<protein>
    <submittedName>
        <fullName evidence="2">Uncharacterized protein</fullName>
    </submittedName>
</protein>
<proteinExistence type="predicted"/>
<comment type="caution">
    <text evidence="2">The sequence shown here is derived from an EMBL/GenBank/DDBJ whole genome shotgun (WGS) entry which is preliminary data.</text>
</comment>
<feature type="region of interest" description="Disordered" evidence="1">
    <location>
        <begin position="66"/>
        <end position="85"/>
    </location>
</feature>
<evidence type="ECO:0000256" key="1">
    <source>
        <dbReference type="SAM" id="MobiDB-lite"/>
    </source>
</evidence>
<dbReference type="Proteomes" id="UP001217089">
    <property type="component" value="Unassembled WGS sequence"/>
</dbReference>
<keyword evidence="3" id="KW-1185">Reference proteome</keyword>
<name>A0ABQ9FMQ7_TEGGR</name>
<dbReference type="EMBL" id="JARBDR010000214">
    <property type="protein sequence ID" value="KAJ8318564.1"/>
    <property type="molecule type" value="Genomic_DNA"/>
</dbReference>
<reference evidence="2 3" key="1">
    <citation type="submission" date="2022-12" db="EMBL/GenBank/DDBJ databases">
        <title>Chromosome-level genome of Tegillarca granosa.</title>
        <authorList>
            <person name="Kim J."/>
        </authorList>
    </citation>
    <scope>NUCLEOTIDE SEQUENCE [LARGE SCALE GENOMIC DNA]</scope>
    <source>
        <strain evidence="2">Teg-2019</strain>
        <tissue evidence="2">Adductor muscle</tissue>
    </source>
</reference>
<evidence type="ECO:0000313" key="3">
    <source>
        <dbReference type="Proteomes" id="UP001217089"/>
    </source>
</evidence>
<accession>A0ABQ9FMQ7</accession>
<sequence length="205" mass="23001">MNENIVYTNLNKNCCRECCRRLLSSCLRLPGCKGFCYKCLLPICYGGYESDEEKDEKDEGYASYAGVPSERQSPVNEHSKSRIQVPDNKTTEVVYENNDVVRLHTEANQRSTEKLYVPMDSPGETPDIVCYEAATSVRLECRDYVNVPGNTDASNVLSDCDVTYNGNQTTSTDYVNAYKYVPSSVDINTNNSDHVKISSNDPLLK</sequence>
<gene>
    <name evidence="2" type="ORF">KUTeg_003655</name>
</gene>
<organism evidence="2 3">
    <name type="scientific">Tegillarca granosa</name>
    <name type="common">Malaysian cockle</name>
    <name type="synonym">Anadara granosa</name>
    <dbReference type="NCBI Taxonomy" id="220873"/>
    <lineage>
        <taxon>Eukaryota</taxon>
        <taxon>Metazoa</taxon>
        <taxon>Spiralia</taxon>
        <taxon>Lophotrochozoa</taxon>
        <taxon>Mollusca</taxon>
        <taxon>Bivalvia</taxon>
        <taxon>Autobranchia</taxon>
        <taxon>Pteriomorphia</taxon>
        <taxon>Arcoida</taxon>
        <taxon>Arcoidea</taxon>
        <taxon>Arcidae</taxon>
        <taxon>Tegillarca</taxon>
    </lineage>
</organism>